<proteinExistence type="predicted"/>
<dbReference type="WBParaSite" id="NBR_0000006301-mRNA-1">
    <property type="protein sequence ID" value="NBR_0000006301-mRNA-1"/>
    <property type="gene ID" value="NBR_0000006301"/>
</dbReference>
<evidence type="ECO:0000313" key="2">
    <source>
        <dbReference type="EMBL" id="VDL61929.1"/>
    </source>
</evidence>
<keyword evidence="1" id="KW-1133">Transmembrane helix</keyword>
<keyword evidence="1" id="KW-0812">Transmembrane</keyword>
<keyword evidence="1" id="KW-0472">Membrane</keyword>
<dbReference type="EMBL" id="UYSL01000011">
    <property type="protein sequence ID" value="VDL61929.1"/>
    <property type="molecule type" value="Genomic_DNA"/>
</dbReference>
<evidence type="ECO:0000256" key="1">
    <source>
        <dbReference type="SAM" id="Phobius"/>
    </source>
</evidence>
<accession>A0A0N4XC99</accession>
<name>A0A0N4XC99_NIPBR</name>
<keyword evidence="3" id="KW-1185">Reference proteome</keyword>
<reference evidence="2 3" key="2">
    <citation type="submission" date="2018-11" db="EMBL/GenBank/DDBJ databases">
        <authorList>
            <consortium name="Pathogen Informatics"/>
        </authorList>
    </citation>
    <scope>NUCLEOTIDE SEQUENCE [LARGE SCALE GENOMIC DNA]</scope>
</reference>
<protein>
    <submittedName>
        <fullName evidence="2 4">Uncharacterized protein</fullName>
    </submittedName>
</protein>
<evidence type="ECO:0000313" key="3">
    <source>
        <dbReference type="Proteomes" id="UP000271162"/>
    </source>
</evidence>
<feature type="transmembrane region" description="Helical" evidence="1">
    <location>
        <begin position="6"/>
        <end position="25"/>
    </location>
</feature>
<reference evidence="4" key="1">
    <citation type="submission" date="2017-02" db="UniProtKB">
        <authorList>
            <consortium name="WormBaseParasite"/>
        </authorList>
    </citation>
    <scope>IDENTIFICATION</scope>
</reference>
<dbReference type="AlphaFoldDB" id="A0A0N4XC99"/>
<sequence length="108" mass="12440">MVNDIQIRFGFLALFTVVSVAYYSISMRGSDHESQETYVRVPLNLTFEKSIFDTCPLFIPDPLAPELRRFHDPWYNPKKDCIPYRPLTTLKNGSISVSDKAHGYDCYA</sequence>
<gene>
    <name evidence="2" type="ORF">NBR_LOCUS64</name>
</gene>
<evidence type="ECO:0000313" key="4">
    <source>
        <dbReference type="WBParaSite" id="NBR_0000006301-mRNA-1"/>
    </source>
</evidence>
<dbReference type="Proteomes" id="UP000271162">
    <property type="component" value="Unassembled WGS sequence"/>
</dbReference>
<organism evidence="4">
    <name type="scientific">Nippostrongylus brasiliensis</name>
    <name type="common">Rat hookworm</name>
    <dbReference type="NCBI Taxonomy" id="27835"/>
    <lineage>
        <taxon>Eukaryota</taxon>
        <taxon>Metazoa</taxon>
        <taxon>Ecdysozoa</taxon>
        <taxon>Nematoda</taxon>
        <taxon>Chromadorea</taxon>
        <taxon>Rhabditida</taxon>
        <taxon>Rhabditina</taxon>
        <taxon>Rhabditomorpha</taxon>
        <taxon>Strongyloidea</taxon>
        <taxon>Heligmosomidae</taxon>
        <taxon>Nippostrongylus</taxon>
    </lineage>
</organism>